<feature type="domain" description="Methyltransferase type 11" evidence="1">
    <location>
        <begin position="54"/>
        <end position="145"/>
    </location>
</feature>
<evidence type="ECO:0000313" key="2">
    <source>
        <dbReference type="EMBL" id="PUB12836.1"/>
    </source>
</evidence>
<sequence length="212" mass="24354">MARMNMKKVKGDRYYGKTASDYETVRSKQPWWGVEQREMQTLLDKLPRDLSVVDIPFGTGRFVPYYLERGYKVHGLDASDAMLDTASEILGAQYAQCKTEVGLSTALPFADNEFDLLVSTRFLRDIILFRDVKTTMAEFSRVTKSYAIIQLGINLTAPFEIPPDDEKMSSRMSMEQTEDFLLEYGFIVTDSRFVKGVRDQTSEIRHLLCKKL</sequence>
<dbReference type="SUPFAM" id="SSF53335">
    <property type="entry name" value="S-adenosyl-L-methionine-dependent methyltransferases"/>
    <property type="match status" value="1"/>
</dbReference>
<dbReference type="PANTHER" id="PTHR42912">
    <property type="entry name" value="METHYLTRANSFERASE"/>
    <property type="match status" value="1"/>
</dbReference>
<dbReference type="AlphaFoldDB" id="A0A2T6KD09"/>
<dbReference type="GO" id="GO:0008757">
    <property type="term" value="F:S-adenosylmethionine-dependent methyltransferase activity"/>
    <property type="evidence" value="ECO:0007669"/>
    <property type="project" value="InterPro"/>
</dbReference>
<dbReference type="InterPro" id="IPR029063">
    <property type="entry name" value="SAM-dependent_MTases_sf"/>
</dbReference>
<evidence type="ECO:0000313" key="3">
    <source>
        <dbReference type="Proteomes" id="UP000244523"/>
    </source>
</evidence>
<dbReference type="RefSeq" id="WP_108387266.1">
    <property type="nucleotide sequence ID" value="NZ_QBUD01000009.1"/>
</dbReference>
<keyword evidence="3" id="KW-1185">Reference proteome</keyword>
<reference evidence="2 3" key="1">
    <citation type="submission" date="2018-04" db="EMBL/GenBank/DDBJ databases">
        <title>Genomic Encyclopedia of Archaeal and Bacterial Type Strains, Phase II (KMG-II): from individual species to whole genera.</title>
        <authorList>
            <person name="Goeker M."/>
        </authorList>
    </citation>
    <scope>NUCLEOTIDE SEQUENCE [LARGE SCALE GENOMIC DNA]</scope>
    <source>
        <strain evidence="2 3">DSM 29955</strain>
    </source>
</reference>
<evidence type="ECO:0000259" key="1">
    <source>
        <dbReference type="Pfam" id="PF08241"/>
    </source>
</evidence>
<protein>
    <submittedName>
        <fullName evidence="2">Methyltransferase family protein</fullName>
    </submittedName>
</protein>
<dbReference type="Gene3D" id="3.40.50.150">
    <property type="entry name" value="Vaccinia Virus protein VP39"/>
    <property type="match status" value="1"/>
</dbReference>
<name>A0A2T6KD09_9RHOB</name>
<comment type="caution">
    <text evidence="2">The sequence shown here is derived from an EMBL/GenBank/DDBJ whole genome shotgun (WGS) entry which is preliminary data.</text>
</comment>
<gene>
    <name evidence="2" type="ORF">C8N45_109147</name>
</gene>
<dbReference type="OrthoDB" id="9804312at2"/>
<proteinExistence type="predicted"/>
<dbReference type="PANTHER" id="PTHR42912:SF93">
    <property type="entry name" value="N6-ADENOSINE-METHYLTRANSFERASE TMT1A"/>
    <property type="match status" value="1"/>
</dbReference>
<dbReference type="InterPro" id="IPR050508">
    <property type="entry name" value="Methyltransf_Superfamily"/>
</dbReference>
<keyword evidence="2" id="KW-0489">Methyltransferase</keyword>
<keyword evidence="2" id="KW-0808">Transferase</keyword>
<dbReference type="InterPro" id="IPR013216">
    <property type="entry name" value="Methyltransf_11"/>
</dbReference>
<dbReference type="Pfam" id="PF08241">
    <property type="entry name" value="Methyltransf_11"/>
    <property type="match status" value="1"/>
</dbReference>
<accession>A0A2T6KD09</accession>
<organism evidence="2 3">
    <name type="scientific">Yoonia sediminilitoris</name>
    <dbReference type="NCBI Taxonomy" id="1286148"/>
    <lineage>
        <taxon>Bacteria</taxon>
        <taxon>Pseudomonadati</taxon>
        <taxon>Pseudomonadota</taxon>
        <taxon>Alphaproteobacteria</taxon>
        <taxon>Rhodobacterales</taxon>
        <taxon>Paracoccaceae</taxon>
        <taxon>Yoonia</taxon>
    </lineage>
</organism>
<dbReference type="EMBL" id="QBUD01000009">
    <property type="protein sequence ID" value="PUB12836.1"/>
    <property type="molecule type" value="Genomic_DNA"/>
</dbReference>
<dbReference type="GO" id="GO:0032259">
    <property type="term" value="P:methylation"/>
    <property type="evidence" value="ECO:0007669"/>
    <property type="project" value="UniProtKB-KW"/>
</dbReference>
<dbReference type="Proteomes" id="UP000244523">
    <property type="component" value="Unassembled WGS sequence"/>
</dbReference>